<feature type="compositionally biased region" description="Basic and acidic residues" evidence="4">
    <location>
        <begin position="489"/>
        <end position="505"/>
    </location>
</feature>
<keyword evidence="6" id="KW-0808">Transferase</keyword>
<feature type="compositionally biased region" description="Acidic residues" evidence="4">
    <location>
        <begin position="506"/>
        <end position="516"/>
    </location>
</feature>
<keyword evidence="2 3" id="KW-0067">ATP-binding</keyword>
<keyword evidence="1 3" id="KW-0547">Nucleotide-binding</keyword>
<feature type="region of interest" description="Disordered" evidence="4">
    <location>
        <begin position="1"/>
        <end position="21"/>
    </location>
</feature>
<organism evidence="6 7">
    <name type="scientific">Acipenser ruthenus</name>
    <name type="common">Sterlet sturgeon</name>
    <dbReference type="NCBI Taxonomy" id="7906"/>
    <lineage>
        <taxon>Eukaryota</taxon>
        <taxon>Metazoa</taxon>
        <taxon>Chordata</taxon>
        <taxon>Craniata</taxon>
        <taxon>Vertebrata</taxon>
        <taxon>Euteleostomi</taxon>
        <taxon>Actinopterygii</taxon>
        <taxon>Chondrostei</taxon>
        <taxon>Acipenseriformes</taxon>
        <taxon>Acipenseridae</taxon>
        <taxon>Acipenser</taxon>
    </lineage>
</organism>
<dbReference type="Proteomes" id="UP000289886">
    <property type="component" value="Unassembled WGS sequence"/>
</dbReference>
<keyword evidence="7" id="KW-1185">Reference proteome</keyword>
<feature type="compositionally biased region" description="Basic and acidic residues" evidence="4">
    <location>
        <begin position="201"/>
        <end position="219"/>
    </location>
</feature>
<dbReference type="EMBL" id="SCEB01215003">
    <property type="protein sequence ID" value="RXM31834.1"/>
    <property type="molecule type" value="Genomic_DNA"/>
</dbReference>
<dbReference type="InterPro" id="IPR017441">
    <property type="entry name" value="Protein_kinase_ATP_BS"/>
</dbReference>
<feature type="binding site" evidence="3">
    <location>
        <position position="605"/>
    </location>
    <ligand>
        <name>ATP</name>
        <dbReference type="ChEBI" id="CHEBI:30616"/>
    </ligand>
</feature>
<feature type="compositionally biased region" description="Basic and acidic residues" evidence="4">
    <location>
        <begin position="348"/>
        <end position="373"/>
    </location>
</feature>
<keyword evidence="6" id="KW-0418">Kinase</keyword>
<dbReference type="GO" id="GO:0005524">
    <property type="term" value="F:ATP binding"/>
    <property type="evidence" value="ECO:0007669"/>
    <property type="project" value="UniProtKB-UniRule"/>
</dbReference>
<evidence type="ECO:0000313" key="6">
    <source>
        <dbReference type="EMBL" id="RXM31834.1"/>
    </source>
</evidence>
<reference evidence="6 7" key="1">
    <citation type="submission" date="2019-01" db="EMBL/GenBank/DDBJ databases">
        <title>Draft Genome and Complete Hox-Cluster Characterization of the Sterlet Sturgeon (Acipenser ruthenus).</title>
        <authorList>
            <person name="Wei Q."/>
        </authorList>
    </citation>
    <scope>NUCLEOTIDE SEQUENCE [LARGE SCALE GENOMIC DNA]</scope>
    <source>
        <strain evidence="6">WHYD16114868_AA</strain>
        <tissue evidence="6">Blood</tissue>
    </source>
</reference>
<dbReference type="InterPro" id="IPR000719">
    <property type="entry name" value="Prot_kinase_dom"/>
</dbReference>
<dbReference type="Gene3D" id="1.10.510.10">
    <property type="entry name" value="Transferase(Phosphotransferase) domain 1"/>
    <property type="match status" value="1"/>
</dbReference>
<comment type="caution">
    <text evidence="6">The sequence shown here is derived from an EMBL/GenBank/DDBJ whole genome shotgun (WGS) entry which is preliminary data.</text>
</comment>
<feature type="compositionally biased region" description="Acidic residues" evidence="4">
    <location>
        <begin position="374"/>
        <end position="409"/>
    </location>
</feature>
<dbReference type="SUPFAM" id="SSF56112">
    <property type="entry name" value="Protein kinase-like (PK-like)"/>
    <property type="match status" value="1"/>
</dbReference>
<gene>
    <name evidence="6" type="ORF">EOD39_6636</name>
</gene>
<dbReference type="InterPro" id="IPR011009">
    <property type="entry name" value="Kinase-like_dom_sf"/>
</dbReference>
<dbReference type="PROSITE" id="PS00108">
    <property type="entry name" value="PROTEIN_KINASE_ST"/>
    <property type="match status" value="1"/>
</dbReference>
<evidence type="ECO:0000259" key="5">
    <source>
        <dbReference type="PROSITE" id="PS50011"/>
    </source>
</evidence>
<dbReference type="Gene3D" id="3.30.200.20">
    <property type="entry name" value="Phosphorylase Kinase, domain 1"/>
    <property type="match status" value="1"/>
</dbReference>
<dbReference type="PROSITE" id="PS00107">
    <property type="entry name" value="PROTEIN_KINASE_ATP"/>
    <property type="match status" value="1"/>
</dbReference>
<dbReference type="PROSITE" id="PS50011">
    <property type="entry name" value="PROTEIN_KINASE_DOM"/>
    <property type="match status" value="1"/>
</dbReference>
<protein>
    <submittedName>
        <fullName evidence="6">Myosin light chain kinase family member 4</fullName>
    </submittedName>
</protein>
<accession>A0A444U9I3</accession>
<name>A0A444U9I3_ACIRT</name>
<feature type="compositionally biased region" description="Basic residues" evidence="4">
    <location>
        <begin position="220"/>
        <end position="231"/>
    </location>
</feature>
<proteinExistence type="predicted"/>
<dbReference type="Pfam" id="PF00069">
    <property type="entry name" value="Pkinase"/>
    <property type="match status" value="1"/>
</dbReference>
<evidence type="ECO:0000313" key="7">
    <source>
        <dbReference type="Proteomes" id="UP000289886"/>
    </source>
</evidence>
<evidence type="ECO:0000256" key="1">
    <source>
        <dbReference type="ARBA" id="ARBA00022741"/>
    </source>
</evidence>
<feature type="region of interest" description="Disordered" evidence="4">
    <location>
        <begin position="177"/>
        <end position="244"/>
    </location>
</feature>
<dbReference type="FunFam" id="3.30.200.20:FF:000196">
    <property type="entry name" value="Myosin light chain kinase family, member 4"/>
    <property type="match status" value="1"/>
</dbReference>
<feature type="region of interest" description="Disordered" evidence="4">
    <location>
        <begin position="463"/>
        <end position="523"/>
    </location>
</feature>
<dbReference type="GO" id="GO:0004672">
    <property type="term" value="F:protein kinase activity"/>
    <property type="evidence" value="ECO:0007669"/>
    <property type="project" value="InterPro"/>
</dbReference>
<dbReference type="SMART" id="SM00220">
    <property type="entry name" value="S_TKc"/>
    <property type="match status" value="1"/>
</dbReference>
<feature type="region of interest" description="Disordered" evidence="4">
    <location>
        <begin position="348"/>
        <end position="416"/>
    </location>
</feature>
<sequence length="766" mass="85933">MAKVYDTKPMKNQGPNTTTGTTHRLAVVSSKNSVDSSNLMDIKIDSLSRKVDKLITIQEKVLHKLDSMSEDIVEIENDVEILKVDKEETIQASSKPQEVETSKEIKEICVEMTNMLATVNRRTEHEARRLDGMEKIVLGIQQVISFIGETVKNSRILELILKGQVFPNWSPVNEESVENEKNKQISAKKHASSDKSATVSKKTEKLGDHKAKDIKEKPRSSLKRLKSQQKKKPPDATGAAQKKDWVLDEKVQKLNKQNVEKSEKVPLPQEKTQVVDEEDLIWQSAAVHTQTQELLVAVTSNDLANTFMSVCPAEEGKQEMVTTEVNSQKKQALTSLVSGGVGLEDVVKKGQGDLKETSKTRDQEEGRADKEAESLSDAELDEEDGDQEGDDEQEETEAEETTEADEVSPTDESAPETCLLERADETENGLLAETQLYEILGGINQNCSVMLQRYEDSENEVLLSEETGGEQASETGHLGDTIGSKRRVSKEDLVKDDNKKSRVESESEEPQPEEILEPAQSECVAEKTNETCISLKEDNNNQNLKLIIDIGPPPPAPFDHRVVSAKPAQIINFYTLNKNEILGGGRFGQVHKCVENSSGLTLAAKIIKVKCTKEKEEVKNEIQVMNQLNHANLIQLYAAFESKNDLILVMEYVDGGELFDRIIDENYYLTELDTVLFIKQICDGVQYMHQMYILHLDLKPENILCVNRATNKIKIIDFGLARRYKPREKLKVNFGTAEFLAPEVVNYDFVSFPTDMWSLGVITYML</sequence>
<dbReference type="PANTHER" id="PTHR24347">
    <property type="entry name" value="SERINE/THREONINE-PROTEIN KINASE"/>
    <property type="match status" value="1"/>
</dbReference>
<dbReference type="AlphaFoldDB" id="A0A444U9I3"/>
<evidence type="ECO:0000256" key="4">
    <source>
        <dbReference type="SAM" id="MobiDB-lite"/>
    </source>
</evidence>
<evidence type="ECO:0000256" key="3">
    <source>
        <dbReference type="PROSITE-ProRule" id="PRU10141"/>
    </source>
</evidence>
<feature type="domain" description="Protein kinase" evidence="5">
    <location>
        <begin position="576"/>
        <end position="766"/>
    </location>
</feature>
<dbReference type="InterPro" id="IPR008271">
    <property type="entry name" value="Ser/Thr_kinase_AS"/>
</dbReference>
<evidence type="ECO:0000256" key="2">
    <source>
        <dbReference type="ARBA" id="ARBA00022840"/>
    </source>
</evidence>